<name>A0A397IIA1_9GLOM</name>
<dbReference type="AlphaFoldDB" id="A0A397IIA1"/>
<keyword evidence="6" id="KW-1185">Reference proteome</keyword>
<evidence type="ECO:0000313" key="6">
    <source>
        <dbReference type="Proteomes" id="UP000266861"/>
    </source>
</evidence>
<dbReference type="InterPro" id="IPR027417">
    <property type="entry name" value="P-loop_NTPase"/>
</dbReference>
<dbReference type="InterPro" id="IPR052980">
    <property type="entry name" value="Crinkler_effector"/>
</dbReference>
<dbReference type="OrthoDB" id="2448891at2759"/>
<evidence type="ECO:0000256" key="2">
    <source>
        <dbReference type="ARBA" id="ARBA00004613"/>
    </source>
</evidence>
<proteinExistence type="predicted"/>
<dbReference type="PANTHER" id="PTHR33129">
    <property type="entry name" value="PROTEIN KINASE DOMAIN-CONTAINING PROTEIN-RELATED"/>
    <property type="match status" value="1"/>
</dbReference>
<comment type="caution">
    <text evidence="5">The sequence shown here is derived from an EMBL/GenBank/DDBJ whole genome shotgun (WGS) entry which is preliminary data.</text>
</comment>
<comment type="subcellular location">
    <subcellularLocation>
        <location evidence="1">Host cell</location>
    </subcellularLocation>
    <subcellularLocation>
        <location evidence="2">Secreted</location>
    </subcellularLocation>
</comment>
<evidence type="ECO:0000256" key="3">
    <source>
        <dbReference type="ARBA" id="ARBA00022525"/>
    </source>
</evidence>
<protein>
    <recommendedName>
        <fullName evidence="4">Crinkler effector protein N-terminal domain-containing protein</fullName>
    </recommendedName>
</protein>
<dbReference type="Proteomes" id="UP000266861">
    <property type="component" value="Unassembled WGS sequence"/>
</dbReference>
<dbReference type="EMBL" id="PQFF01000197">
    <property type="protein sequence ID" value="RHZ75565.1"/>
    <property type="molecule type" value="Genomic_DNA"/>
</dbReference>
<reference evidence="5 6" key="1">
    <citation type="submission" date="2018-08" db="EMBL/GenBank/DDBJ databases">
        <title>Genome and evolution of the arbuscular mycorrhizal fungus Diversispora epigaea (formerly Glomus versiforme) and its bacterial endosymbionts.</title>
        <authorList>
            <person name="Sun X."/>
            <person name="Fei Z."/>
            <person name="Harrison M."/>
        </authorList>
    </citation>
    <scope>NUCLEOTIDE SEQUENCE [LARGE SCALE GENOMIC DNA]</scope>
    <source>
        <strain evidence="5 6">IT104</strain>
    </source>
</reference>
<dbReference type="Pfam" id="PF20147">
    <property type="entry name" value="Crinkler"/>
    <property type="match status" value="1"/>
</dbReference>
<evidence type="ECO:0000313" key="5">
    <source>
        <dbReference type="EMBL" id="RHZ75565.1"/>
    </source>
</evidence>
<dbReference type="GO" id="GO:0005576">
    <property type="term" value="C:extracellular region"/>
    <property type="evidence" value="ECO:0007669"/>
    <property type="project" value="UniProtKB-SubCell"/>
</dbReference>
<dbReference type="SUPFAM" id="SSF52540">
    <property type="entry name" value="P-loop containing nucleoside triphosphate hydrolases"/>
    <property type="match status" value="1"/>
</dbReference>
<accession>A0A397IIA1</accession>
<dbReference type="PANTHER" id="PTHR33129:SF1">
    <property type="entry name" value="ATP-BINDING PROTEIN"/>
    <property type="match status" value="1"/>
</dbReference>
<dbReference type="GO" id="GO:0043657">
    <property type="term" value="C:host cell"/>
    <property type="evidence" value="ECO:0007669"/>
    <property type="project" value="UniProtKB-SubCell"/>
</dbReference>
<dbReference type="InterPro" id="IPR045379">
    <property type="entry name" value="Crinkler_N"/>
</dbReference>
<sequence length="420" mass="48908">MEVITLNCLVEGDDPYENCFVIKINKTESVSILKKHIKNEKKPNFDHLPADQLKLWKVNIFLSELNEKLNILINRNLAVIEQRLEGRKLLASDDVQDYFNEQPTKKHMHIIVECPHAGPRGVVEFWKKLLDAKIVFPIPRDMEEVELNGLKSYSTIKNSYVYLNKGVITDSDGILYNNGEITNIRLPSKLVNNFGGILCLPDGIFFLGEEHKYGSKLFIRNCYLQLLESIEKDRKLGLSAHTGCAITGVPGIGKTYFGLYLLFYIHYKYPKATIIWRGDENKSYQFSPDGNVQKEDINLFDKMLENPDNFYIANAHTMTWYSAYKILLTSSKVERFDKALKWPGFTHYCMPTWELKEITTFWTLLYKDKINNNGKKFTFELFETLLKKWGPIPRSVLLKWNDIAYQANYFDPFDVLQRYS</sequence>
<organism evidence="5 6">
    <name type="scientific">Diversispora epigaea</name>
    <dbReference type="NCBI Taxonomy" id="1348612"/>
    <lineage>
        <taxon>Eukaryota</taxon>
        <taxon>Fungi</taxon>
        <taxon>Fungi incertae sedis</taxon>
        <taxon>Mucoromycota</taxon>
        <taxon>Glomeromycotina</taxon>
        <taxon>Glomeromycetes</taxon>
        <taxon>Diversisporales</taxon>
        <taxon>Diversisporaceae</taxon>
        <taxon>Diversispora</taxon>
    </lineage>
</organism>
<evidence type="ECO:0000256" key="1">
    <source>
        <dbReference type="ARBA" id="ARBA00004340"/>
    </source>
</evidence>
<feature type="domain" description="Crinkler effector protein N-terminal" evidence="4">
    <location>
        <begin position="4"/>
        <end position="113"/>
    </location>
</feature>
<keyword evidence="3" id="KW-0964">Secreted</keyword>
<evidence type="ECO:0000259" key="4">
    <source>
        <dbReference type="Pfam" id="PF20147"/>
    </source>
</evidence>
<gene>
    <name evidence="5" type="ORF">Glove_212g139</name>
</gene>